<evidence type="ECO:0000313" key="1">
    <source>
        <dbReference type="EMBL" id="WWR45874.1"/>
    </source>
</evidence>
<dbReference type="Proteomes" id="UP001364156">
    <property type="component" value="Chromosome"/>
</dbReference>
<keyword evidence="2" id="KW-1185">Reference proteome</keyword>
<gene>
    <name evidence="1" type="ORF">RZ517_13945</name>
</gene>
<evidence type="ECO:0000313" key="2">
    <source>
        <dbReference type="Proteomes" id="UP001364156"/>
    </source>
</evidence>
<dbReference type="RefSeq" id="WP_338548779.1">
    <property type="nucleotide sequence ID" value="NZ_CP146069.1"/>
</dbReference>
<dbReference type="InterPro" id="IPR027266">
    <property type="entry name" value="TrmE/GcvT-like"/>
</dbReference>
<proteinExistence type="predicted"/>
<name>A0ABZ2HGC0_9RHOB</name>
<dbReference type="EMBL" id="CP146069">
    <property type="protein sequence ID" value="WWR45874.1"/>
    <property type="molecule type" value="Genomic_DNA"/>
</dbReference>
<sequence>MVKLEPTTHLQGATPVEVGTMVVQEVTDLGAVTSVAPYPGRQKAVSDLLKKAHGITFPKPNMLLPGKKASCLWFGRDMALLIGVEPDPALAKEAALTDQSDAWAVLSLRGEGIEEVLARLCPIDTRLRQFPINSTARTEVAHMMSSLTRMSETEFQLMIFRAFARTALHEITDAMEGVAARG</sequence>
<reference evidence="1 2" key="1">
    <citation type="submission" date="2023-10" db="EMBL/GenBank/DDBJ databases">
        <title>Roseovarius strain S88 nov., isolated from a marine algae.</title>
        <authorList>
            <person name="Lee M.W."/>
            <person name="Lee J.K."/>
            <person name="Kim J.M."/>
            <person name="Choi D.G."/>
            <person name="Baek J.H."/>
            <person name="Bayburt H."/>
            <person name="Jung J.J."/>
            <person name="Han D.M."/>
            <person name="Jeon C.O."/>
        </authorList>
    </citation>
    <scope>NUCLEOTIDE SEQUENCE [LARGE SCALE GENOMIC DNA]</scope>
    <source>
        <strain evidence="1 2">S88</strain>
    </source>
</reference>
<accession>A0ABZ2HGC0</accession>
<organism evidence="1 2">
    <name type="scientific">Roseovarius phycicola</name>
    <dbReference type="NCBI Taxonomy" id="3080976"/>
    <lineage>
        <taxon>Bacteria</taxon>
        <taxon>Pseudomonadati</taxon>
        <taxon>Pseudomonadota</taxon>
        <taxon>Alphaproteobacteria</taxon>
        <taxon>Rhodobacterales</taxon>
        <taxon>Roseobacteraceae</taxon>
        <taxon>Roseovarius</taxon>
    </lineage>
</organism>
<dbReference type="SUPFAM" id="SSF103025">
    <property type="entry name" value="Folate-binding domain"/>
    <property type="match status" value="1"/>
</dbReference>
<dbReference type="Gene3D" id="3.30.1360.120">
    <property type="entry name" value="Probable tRNA modification gtpase trme, domain 1"/>
    <property type="match status" value="1"/>
</dbReference>
<protein>
    <submittedName>
        <fullName evidence="1">Sarcosine oxidase subunit gamma</fullName>
    </submittedName>
</protein>